<keyword evidence="3 5" id="KW-0862">Zinc</keyword>
<dbReference type="GO" id="GO:0003677">
    <property type="term" value="F:DNA binding"/>
    <property type="evidence" value="ECO:0007669"/>
    <property type="project" value="UniProtKB-KW"/>
</dbReference>
<dbReference type="InterPro" id="IPR057444">
    <property type="entry name" value="Znf-CCCH_AtC3H23-like"/>
</dbReference>
<feature type="compositionally biased region" description="Low complexity" evidence="6">
    <location>
        <begin position="217"/>
        <end position="243"/>
    </location>
</feature>
<dbReference type="PROSITE" id="PS50103">
    <property type="entry name" value="ZF_C3H1"/>
    <property type="match status" value="1"/>
</dbReference>
<keyword evidence="2 5" id="KW-0863">Zinc-finger</keyword>
<keyword evidence="4" id="KW-0238">DNA-binding</keyword>
<dbReference type="PANTHER" id="PTHR14493">
    <property type="entry name" value="UNKEMPT FAMILY MEMBER"/>
    <property type="match status" value="1"/>
</dbReference>
<comment type="caution">
    <text evidence="8">The sequence shown here is derived from an EMBL/GenBank/DDBJ whole genome shotgun (WGS) entry which is preliminary data.</text>
</comment>
<evidence type="ECO:0000256" key="6">
    <source>
        <dbReference type="SAM" id="MobiDB-lite"/>
    </source>
</evidence>
<dbReference type="EMBL" id="RWGY01000007">
    <property type="protein sequence ID" value="TVU37329.1"/>
    <property type="molecule type" value="Genomic_DNA"/>
</dbReference>
<evidence type="ECO:0000313" key="9">
    <source>
        <dbReference type="Proteomes" id="UP000324897"/>
    </source>
</evidence>
<dbReference type="Proteomes" id="UP000324897">
    <property type="component" value="Chromosome 4"/>
</dbReference>
<evidence type="ECO:0000313" key="8">
    <source>
        <dbReference type="EMBL" id="TVU37329.1"/>
    </source>
</evidence>
<dbReference type="Gramene" id="TVU37329">
    <property type="protein sequence ID" value="TVU37329"/>
    <property type="gene ID" value="EJB05_10638"/>
</dbReference>
<gene>
    <name evidence="8" type="ORF">EJB05_10638</name>
</gene>
<proteinExistence type="predicted"/>
<dbReference type="OrthoDB" id="410307at2759"/>
<dbReference type="InterPro" id="IPR000571">
    <property type="entry name" value="Znf_CCCH"/>
</dbReference>
<feature type="region of interest" description="Disordered" evidence="6">
    <location>
        <begin position="165"/>
        <end position="196"/>
    </location>
</feature>
<feature type="zinc finger region" description="C3H1-type" evidence="5">
    <location>
        <begin position="73"/>
        <end position="113"/>
    </location>
</feature>
<accession>A0A5J9VM51</accession>
<evidence type="ECO:0000256" key="1">
    <source>
        <dbReference type="ARBA" id="ARBA00022723"/>
    </source>
</evidence>
<protein>
    <recommendedName>
        <fullName evidence="7">C3H1-type domain-containing protein</fullName>
    </recommendedName>
</protein>
<evidence type="ECO:0000256" key="3">
    <source>
        <dbReference type="ARBA" id="ARBA00022833"/>
    </source>
</evidence>
<dbReference type="InterPro" id="IPR045234">
    <property type="entry name" value="Unkempt-like"/>
</dbReference>
<evidence type="ECO:0000256" key="2">
    <source>
        <dbReference type="ARBA" id="ARBA00022771"/>
    </source>
</evidence>
<dbReference type="GO" id="GO:0008270">
    <property type="term" value="F:zinc ion binding"/>
    <property type="evidence" value="ECO:0007669"/>
    <property type="project" value="UniProtKB-KW"/>
</dbReference>
<evidence type="ECO:0000256" key="5">
    <source>
        <dbReference type="PROSITE-ProRule" id="PRU00723"/>
    </source>
</evidence>
<reference evidence="8 9" key="1">
    <citation type="journal article" date="2019" name="Sci. Rep.">
        <title>A high-quality genome of Eragrostis curvula grass provides insights into Poaceae evolution and supports new strategies to enhance forage quality.</title>
        <authorList>
            <person name="Carballo J."/>
            <person name="Santos B.A.C.M."/>
            <person name="Zappacosta D."/>
            <person name="Garbus I."/>
            <person name="Selva J.P."/>
            <person name="Gallo C.A."/>
            <person name="Diaz A."/>
            <person name="Albertini E."/>
            <person name="Caccamo M."/>
            <person name="Echenique V."/>
        </authorList>
    </citation>
    <scope>NUCLEOTIDE SEQUENCE [LARGE SCALE GENOMIC DNA]</scope>
    <source>
        <strain evidence="9">cv. Victoria</strain>
        <tissue evidence="8">Leaf</tissue>
    </source>
</reference>
<evidence type="ECO:0000259" key="7">
    <source>
        <dbReference type="PROSITE" id="PS50103"/>
    </source>
</evidence>
<feature type="region of interest" description="Disordered" evidence="6">
    <location>
        <begin position="212"/>
        <end position="244"/>
    </location>
</feature>
<keyword evidence="9" id="KW-1185">Reference proteome</keyword>
<dbReference type="PANTHER" id="PTHR14493:SF146">
    <property type="entry name" value="OS07G0668600 PROTEIN"/>
    <property type="match status" value="1"/>
</dbReference>
<evidence type="ECO:0000256" key="4">
    <source>
        <dbReference type="ARBA" id="ARBA00023125"/>
    </source>
</evidence>
<dbReference type="AlphaFoldDB" id="A0A5J9VM51"/>
<feature type="domain" description="C3H1-type" evidence="7">
    <location>
        <begin position="73"/>
        <end position="113"/>
    </location>
</feature>
<keyword evidence="1 5" id="KW-0479">Metal-binding</keyword>
<organism evidence="8 9">
    <name type="scientific">Eragrostis curvula</name>
    <name type="common">weeping love grass</name>
    <dbReference type="NCBI Taxonomy" id="38414"/>
    <lineage>
        <taxon>Eukaryota</taxon>
        <taxon>Viridiplantae</taxon>
        <taxon>Streptophyta</taxon>
        <taxon>Embryophyta</taxon>
        <taxon>Tracheophyta</taxon>
        <taxon>Spermatophyta</taxon>
        <taxon>Magnoliopsida</taxon>
        <taxon>Liliopsida</taxon>
        <taxon>Poales</taxon>
        <taxon>Poaceae</taxon>
        <taxon>PACMAD clade</taxon>
        <taxon>Chloridoideae</taxon>
        <taxon>Eragrostideae</taxon>
        <taxon>Eragrostidinae</taxon>
        <taxon>Eragrostis</taxon>
    </lineage>
</organism>
<dbReference type="Pfam" id="PF25512">
    <property type="entry name" value="zf-CCCH_AtC3H23"/>
    <property type="match status" value="1"/>
</dbReference>
<feature type="region of interest" description="Disordered" evidence="6">
    <location>
        <begin position="267"/>
        <end position="295"/>
    </location>
</feature>
<feature type="non-terminal residue" evidence="8">
    <location>
        <position position="1"/>
    </location>
</feature>
<name>A0A5J9VM51_9POAL</name>
<sequence>MSSLVCHPNRMEQRSSLSRAHQGHRLWASMPVAFWVYFYKVQRCPLSGAHNWKECPYWHRGERDRRRDPRSHSYLSEPCPDYFASFKYHKMHSTGGVPTCVRGLTCRYAHGDFEAWMHQDRFRTRMCKAGLGCERPICFFAHSSSEHRRAGDRVPFVDLRLLMPSGPQRPVSPPPARPAARPVLALPAPPPSPQRDVMMLQTRSGMRRISLREEADASSFSRSSSSSSGSSSSSSSAASSSSSPPDVVIAATAITSPALMGHVAEDDAAATVSPAPSYPVDNKVDNGMSDDDEDSLGEFPYFDIIKDFVLG</sequence>